<feature type="transmembrane region" description="Helical" evidence="20">
    <location>
        <begin position="57"/>
        <end position="77"/>
    </location>
</feature>
<dbReference type="GO" id="GO:0008121">
    <property type="term" value="F:quinol-cytochrome-c reductase activity"/>
    <property type="evidence" value="ECO:0007669"/>
    <property type="project" value="TreeGrafter"/>
</dbReference>
<evidence type="ECO:0000256" key="14">
    <source>
        <dbReference type="ARBA" id="ARBA00023128"/>
    </source>
</evidence>
<evidence type="ECO:0000256" key="1">
    <source>
        <dbReference type="ARBA" id="ARBA00002566"/>
    </source>
</evidence>
<evidence type="ECO:0000256" key="7">
    <source>
        <dbReference type="ARBA" id="ARBA00022692"/>
    </source>
</evidence>
<dbReference type="GO" id="GO:0006122">
    <property type="term" value="P:mitochondrial electron transport, ubiquinol to cytochrome c"/>
    <property type="evidence" value="ECO:0007669"/>
    <property type="project" value="TreeGrafter"/>
</dbReference>
<evidence type="ECO:0000313" key="23">
    <source>
        <dbReference type="WBParaSite" id="SVE_1657200.1"/>
    </source>
</evidence>
<protein>
    <recommendedName>
        <fullName evidence="3">Cytochrome b</fullName>
    </recommendedName>
    <alternativeName>
        <fullName evidence="17">Complex III subunit 3</fullName>
    </alternativeName>
    <alternativeName>
        <fullName evidence="18">Complex III subunit III</fullName>
    </alternativeName>
    <alternativeName>
        <fullName evidence="16">Cytochrome b-c1 complex subunit 3</fullName>
    </alternativeName>
    <alternativeName>
        <fullName evidence="19">Ubiquinol-cytochrome-c reductase complex cytochrome b subunit</fullName>
    </alternativeName>
</protein>
<keyword evidence="11 20" id="KW-1133">Transmembrane helix</keyword>
<evidence type="ECO:0000256" key="10">
    <source>
        <dbReference type="ARBA" id="ARBA00022982"/>
    </source>
</evidence>
<keyword evidence="8" id="KW-0479">Metal-binding</keyword>
<evidence type="ECO:0000256" key="4">
    <source>
        <dbReference type="ARBA" id="ARBA00022448"/>
    </source>
</evidence>
<accession>A0A0K0FW44</accession>
<keyword evidence="13" id="KW-0830">Ubiquinone</keyword>
<evidence type="ECO:0000256" key="2">
    <source>
        <dbReference type="ARBA" id="ARBA00004448"/>
    </source>
</evidence>
<dbReference type="Proteomes" id="UP000035680">
    <property type="component" value="Unassembled WGS sequence"/>
</dbReference>
<reference evidence="22" key="1">
    <citation type="submission" date="2014-07" db="EMBL/GenBank/DDBJ databases">
        <authorList>
            <person name="Martin A.A"/>
            <person name="De Silva N."/>
        </authorList>
    </citation>
    <scope>NUCLEOTIDE SEQUENCE</scope>
</reference>
<reference evidence="23" key="2">
    <citation type="submission" date="2015-08" db="UniProtKB">
        <authorList>
            <consortium name="WormBaseParasite"/>
        </authorList>
    </citation>
    <scope>IDENTIFICATION</scope>
</reference>
<keyword evidence="5" id="KW-0349">Heme</keyword>
<evidence type="ECO:0000256" key="3">
    <source>
        <dbReference type="ARBA" id="ARBA00013531"/>
    </source>
</evidence>
<evidence type="ECO:0000256" key="11">
    <source>
        <dbReference type="ARBA" id="ARBA00022989"/>
    </source>
</evidence>
<evidence type="ECO:0000256" key="19">
    <source>
        <dbReference type="ARBA" id="ARBA00032818"/>
    </source>
</evidence>
<feature type="domain" description="Cytochrome b/b6 N-terminal region profile" evidence="21">
    <location>
        <begin position="58"/>
        <end position="136"/>
    </location>
</feature>
<dbReference type="InterPro" id="IPR016174">
    <property type="entry name" value="Di-haem_cyt_TM"/>
</dbReference>
<evidence type="ECO:0000256" key="8">
    <source>
        <dbReference type="ARBA" id="ARBA00022723"/>
    </source>
</evidence>
<evidence type="ECO:0000256" key="16">
    <source>
        <dbReference type="ARBA" id="ARBA00029812"/>
    </source>
</evidence>
<dbReference type="GO" id="GO:0016491">
    <property type="term" value="F:oxidoreductase activity"/>
    <property type="evidence" value="ECO:0007669"/>
    <property type="project" value="InterPro"/>
</dbReference>
<sequence>MILAAFSCIFQSDVKALAAYSSITHIRFVICSLLFISISGKTASLLLMLAHGYTSTLIFYFIGEFYSVANTRIVYYFNSFINSRKSLRLFWNFGSMLGMILVIQVFTGFCMALYYVADRSLAFDSVQYIIYETNYG</sequence>
<dbReference type="PANTHER" id="PTHR19271">
    <property type="entry name" value="CYTOCHROME B"/>
    <property type="match status" value="1"/>
</dbReference>
<dbReference type="GO" id="GO:0008137">
    <property type="term" value="F:NADH dehydrogenase (ubiquinone) activity"/>
    <property type="evidence" value="ECO:0007669"/>
    <property type="project" value="UniProtKB-EC"/>
</dbReference>
<proteinExistence type="predicted"/>
<evidence type="ECO:0000256" key="5">
    <source>
        <dbReference type="ARBA" id="ARBA00022617"/>
    </source>
</evidence>
<evidence type="ECO:0000256" key="17">
    <source>
        <dbReference type="ARBA" id="ARBA00031681"/>
    </source>
</evidence>
<dbReference type="GO" id="GO:0046872">
    <property type="term" value="F:metal ion binding"/>
    <property type="evidence" value="ECO:0007669"/>
    <property type="project" value="UniProtKB-KW"/>
</dbReference>
<evidence type="ECO:0000313" key="22">
    <source>
        <dbReference type="Proteomes" id="UP000035680"/>
    </source>
</evidence>
<evidence type="ECO:0000256" key="20">
    <source>
        <dbReference type="SAM" id="Phobius"/>
    </source>
</evidence>
<keyword evidence="4" id="KW-0813">Transport</keyword>
<comment type="function">
    <text evidence="1">Component of the ubiquinol-cytochrome c reductase complex (complex III or cytochrome b-c1 complex) that is part of the mitochondrial respiratory chain. The b-c1 complex mediates electron transfer from ubiquinol to cytochrome c. Contributes to the generation of a proton gradient across the mitochondrial membrane that is then used for ATP synthesis.</text>
</comment>
<organism evidence="22 23">
    <name type="scientific">Strongyloides venezuelensis</name>
    <name type="common">Threadworm</name>
    <dbReference type="NCBI Taxonomy" id="75913"/>
    <lineage>
        <taxon>Eukaryota</taxon>
        <taxon>Metazoa</taxon>
        <taxon>Ecdysozoa</taxon>
        <taxon>Nematoda</taxon>
        <taxon>Chromadorea</taxon>
        <taxon>Rhabditida</taxon>
        <taxon>Tylenchina</taxon>
        <taxon>Panagrolaimomorpha</taxon>
        <taxon>Strongyloidoidea</taxon>
        <taxon>Strongyloididae</taxon>
        <taxon>Strongyloides</taxon>
    </lineage>
</organism>
<evidence type="ECO:0000256" key="15">
    <source>
        <dbReference type="ARBA" id="ARBA00023136"/>
    </source>
</evidence>
<comment type="subcellular location">
    <subcellularLocation>
        <location evidence="2">Mitochondrion inner membrane</location>
        <topology evidence="2">Multi-pass membrane protein</topology>
    </subcellularLocation>
</comment>
<dbReference type="PANTHER" id="PTHR19271:SF16">
    <property type="entry name" value="CYTOCHROME B"/>
    <property type="match status" value="1"/>
</dbReference>
<keyword evidence="12" id="KW-0408">Iron</keyword>
<feature type="transmembrane region" description="Helical" evidence="20">
    <location>
        <begin position="28"/>
        <end position="50"/>
    </location>
</feature>
<evidence type="ECO:0000256" key="12">
    <source>
        <dbReference type="ARBA" id="ARBA00023004"/>
    </source>
</evidence>
<dbReference type="PROSITE" id="PS51002">
    <property type="entry name" value="CYTB_NTER"/>
    <property type="match status" value="1"/>
</dbReference>
<keyword evidence="6" id="KW-0679">Respiratory chain</keyword>
<name>A0A0K0FW44_STRVS</name>
<dbReference type="WBParaSite" id="SVE_1657200.1">
    <property type="protein sequence ID" value="SVE_1657200.1"/>
    <property type="gene ID" value="SVE_1657200"/>
</dbReference>
<keyword evidence="14" id="KW-0496">Mitochondrion</keyword>
<keyword evidence="15 20" id="KW-0472">Membrane</keyword>
<dbReference type="GO" id="GO:0005743">
    <property type="term" value="C:mitochondrial inner membrane"/>
    <property type="evidence" value="ECO:0007669"/>
    <property type="project" value="UniProtKB-SubCell"/>
</dbReference>
<dbReference type="InterPro" id="IPR005797">
    <property type="entry name" value="Cyt_b/b6_N"/>
</dbReference>
<evidence type="ECO:0000259" key="21">
    <source>
        <dbReference type="PROSITE" id="PS51002"/>
    </source>
</evidence>
<feature type="transmembrane region" description="Helical" evidence="20">
    <location>
        <begin position="89"/>
        <end position="117"/>
    </location>
</feature>
<dbReference type="Pfam" id="PF00033">
    <property type="entry name" value="Cytochrome_B"/>
    <property type="match status" value="1"/>
</dbReference>
<dbReference type="InterPro" id="IPR027387">
    <property type="entry name" value="Cytb/b6-like_sf"/>
</dbReference>
<dbReference type="SUPFAM" id="SSF81342">
    <property type="entry name" value="Transmembrane di-heme cytochromes"/>
    <property type="match status" value="1"/>
</dbReference>
<keyword evidence="7 20" id="KW-0812">Transmembrane</keyword>
<keyword evidence="10" id="KW-0249">Electron transport</keyword>
<evidence type="ECO:0000256" key="18">
    <source>
        <dbReference type="ARBA" id="ARBA00032600"/>
    </source>
</evidence>
<keyword evidence="22" id="KW-1185">Reference proteome</keyword>
<evidence type="ECO:0000256" key="13">
    <source>
        <dbReference type="ARBA" id="ARBA00023075"/>
    </source>
</evidence>
<evidence type="ECO:0000256" key="6">
    <source>
        <dbReference type="ARBA" id="ARBA00022660"/>
    </source>
</evidence>
<dbReference type="AlphaFoldDB" id="A0A0K0FW44"/>
<evidence type="ECO:0000256" key="9">
    <source>
        <dbReference type="ARBA" id="ARBA00022792"/>
    </source>
</evidence>
<keyword evidence="9" id="KW-0999">Mitochondrion inner membrane</keyword>
<dbReference type="Gene3D" id="1.20.810.10">
    <property type="entry name" value="Cytochrome Bc1 Complex, Chain C"/>
    <property type="match status" value="1"/>
</dbReference>
<dbReference type="STRING" id="75913.A0A0K0FW44"/>